<feature type="region of interest" description="Disordered" evidence="1">
    <location>
        <begin position="255"/>
        <end position="276"/>
    </location>
</feature>
<dbReference type="RefSeq" id="WP_183261043.1">
    <property type="nucleotide sequence ID" value="NZ_BAAAVZ010000008.1"/>
</dbReference>
<evidence type="ECO:0000313" key="3">
    <source>
        <dbReference type="Proteomes" id="UP000539538"/>
    </source>
</evidence>
<gene>
    <name evidence="2" type="ORF">GGQ99_000967</name>
</gene>
<dbReference type="EMBL" id="JACHOT010000001">
    <property type="protein sequence ID" value="MBB4649245.1"/>
    <property type="molecule type" value="Genomic_DNA"/>
</dbReference>
<comment type="caution">
    <text evidence="2">The sequence shown here is derived from an EMBL/GenBank/DDBJ whole genome shotgun (WGS) entry which is preliminary data.</text>
</comment>
<name>A0ABR6KZM8_9HYPH</name>
<keyword evidence="3" id="KW-1185">Reference proteome</keyword>
<evidence type="ECO:0000313" key="2">
    <source>
        <dbReference type="EMBL" id="MBB4649245.1"/>
    </source>
</evidence>
<protein>
    <submittedName>
        <fullName evidence="2">Uncharacterized protein</fullName>
    </submittedName>
</protein>
<proteinExistence type="predicted"/>
<evidence type="ECO:0000256" key="1">
    <source>
        <dbReference type="SAM" id="MobiDB-lite"/>
    </source>
</evidence>
<feature type="compositionally biased region" description="Gly residues" evidence="1">
    <location>
        <begin position="262"/>
        <end position="271"/>
    </location>
</feature>
<organism evidence="2 3">
    <name type="scientific">Aminobacter niigataensis</name>
    <dbReference type="NCBI Taxonomy" id="83265"/>
    <lineage>
        <taxon>Bacteria</taxon>
        <taxon>Pseudomonadati</taxon>
        <taxon>Pseudomonadota</taxon>
        <taxon>Alphaproteobacteria</taxon>
        <taxon>Hyphomicrobiales</taxon>
        <taxon>Phyllobacteriaceae</taxon>
        <taxon>Aminobacter</taxon>
    </lineage>
</organism>
<dbReference type="Proteomes" id="UP000539538">
    <property type="component" value="Unassembled WGS sequence"/>
</dbReference>
<sequence>MKNLLERYLPVRNTDGGGGGGGGAAAAAAAGGGVPASAGGAGAGAAAGAGGGSDDAAAAAAAAAAAGAGPYRPNGLPDTMFGKDDRETIDKMHTALNGYRQRDASVPDKVEAYNSFDVDKAPEAIKPFIAQLSNDPLYAAAAKVAIEEKIPVGAMQKMTMALYEAGAQAGILEAPLDVAAERAALLPETAKNMSQADQDKAIDARMLANEDFVKLMVSNGKLDQKAADHTLLMLMDSAHGNQFLEAVAKMATGSDRAQPLNGDGGAGGAGQGQREALRAQLAAPEMNPQHPNFDRAKFDALDQQYQRLIGN</sequence>
<accession>A0ABR6KZM8</accession>
<reference evidence="2 3" key="1">
    <citation type="submission" date="2020-08" db="EMBL/GenBank/DDBJ databases">
        <title>Genomic Encyclopedia of Type Strains, Phase IV (KMG-IV): sequencing the most valuable type-strain genomes for metagenomic binning, comparative biology and taxonomic classification.</title>
        <authorList>
            <person name="Goeker M."/>
        </authorList>
    </citation>
    <scope>NUCLEOTIDE SEQUENCE [LARGE SCALE GENOMIC DNA]</scope>
    <source>
        <strain evidence="2 3">DSM 7050</strain>
    </source>
</reference>